<dbReference type="InterPro" id="IPR050445">
    <property type="entry name" value="Bact_polysacc_biosynth/exp"/>
</dbReference>
<dbReference type="InterPro" id="IPR003856">
    <property type="entry name" value="LPS_length_determ_N"/>
</dbReference>
<organism evidence="9 10">
    <name type="scientific">Paenibacillus wynnii</name>
    <dbReference type="NCBI Taxonomy" id="268407"/>
    <lineage>
        <taxon>Bacteria</taxon>
        <taxon>Bacillati</taxon>
        <taxon>Bacillota</taxon>
        <taxon>Bacilli</taxon>
        <taxon>Bacillales</taxon>
        <taxon>Paenibacillaceae</taxon>
        <taxon>Paenibacillus</taxon>
    </lineage>
</organism>
<keyword evidence="4 7" id="KW-0812">Transmembrane</keyword>
<accession>A0A098MBB6</accession>
<dbReference type="AlphaFoldDB" id="A0A098MBB6"/>
<evidence type="ECO:0000256" key="3">
    <source>
        <dbReference type="ARBA" id="ARBA00022475"/>
    </source>
</evidence>
<dbReference type="Proteomes" id="UP000029734">
    <property type="component" value="Unassembled WGS sequence"/>
</dbReference>
<keyword evidence="6 7" id="KW-0472">Membrane</keyword>
<evidence type="ECO:0000313" key="10">
    <source>
        <dbReference type="Proteomes" id="UP000029734"/>
    </source>
</evidence>
<evidence type="ECO:0000313" key="9">
    <source>
        <dbReference type="EMBL" id="KGE19343.1"/>
    </source>
</evidence>
<evidence type="ECO:0000256" key="7">
    <source>
        <dbReference type="SAM" id="Phobius"/>
    </source>
</evidence>
<dbReference type="eggNOG" id="COG3944">
    <property type="taxonomic scope" value="Bacteria"/>
</dbReference>
<proteinExistence type="inferred from homology"/>
<reference evidence="9 10" key="2">
    <citation type="submission" date="2014-10" db="EMBL/GenBank/DDBJ databases">
        <title>Comparative genomics of the Paenibacillus odorifer group.</title>
        <authorList>
            <person name="Tsai Y.-C."/>
            <person name="Martin N."/>
            <person name="Korlach J."/>
            <person name="Wiedmann M."/>
        </authorList>
    </citation>
    <scope>NUCLEOTIDE SEQUENCE [LARGE SCALE GENOMIC DNA]</scope>
    <source>
        <strain evidence="9 10">DSM 18334</strain>
    </source>
</reference>
<sequence length="243" mass="26565">MLNERAKAFKRPVKEINLKELFSVITRRLWIVLLSTALLGFLGGLYSSIPETPMYASSARIMLASGSPEMLTTLRALIREPVVMEKAIKDLNLKMSVGALRENVNVSGVDNSIITLVTVFNADPKLTAGMANAVVKAFTDEATKKLQFYGASVLSNAVTSPDPVPINPPSNRALYIGIMMGLVFGVGITFLLDSLDDTLRSEDDLERYLGIKPLGSVSKISKKDHFGKVKRKNEYIRGETIGS</sequence>
<comment type="caution">
    <text evidence="9">The sequence shown here is derived from an EMBL/GenBank/DDBJ whole genome shotgun (WGS) entry which is preliminary data.</text>
</comment>
<dbReference type="STRING" id="268407.PWYN_08330"/>
<keyword evidence="10" id="KW-1185">Reference proteome</keyword>
<feature type="transmembrane region" description="Helical" evidence="7">
    <location>
        <begin position="173"/>
        <end position="192"/>
    </location>
</feature>
<reference evidence="9 10" key="1">
    <citation type="submission" date="2014-08" db="EMBL/GenBank/DDBJ databases">
        <authorList>
            <person name="den Bakker H.C."/>
        </authorList>
    </citation>
    <scope>NUCLEOTIDE SEQUENCE [LARGE SCALE GENOMIC DNA]</scope>
    <source>
        <strain evidence="9 10">DSM 18334</strain>
    </source>
</reference>
<evidence type="ECO:0000256" key="2">
    <source>
        <dbReference type="ARBA" id="ARBA00006683"/>
    </source>
</evidence>
<keyword evidence="3" id="KW-1003">Cell membrane</keyword>
<feature type="domain" description="Polysaccharide chain length determinant N-terminal" evidence="8">
    <location>
        <begin position="15"/>
        <end position="69"/>
    </location>
</feature>
<comment type="similarity">
    <text evidence="2">Belongs to the CpsC/CapA family.</text>
</comment>
<evidence type="ECO:0000256" key="6">
    <source>
        <dbReference type="ARBA" id="ARBA00023136"/>
    </source>
</evidence>
<keyword evidence="5 7" id="KW-1133">Transmembrane helix</keyword>
<dbReference type="GO" id="GO:0005886">
    <property type="term" value="C:plasma membrane"/>
    <property type="evidence" value="ECO:0007669"/>
    <property type="project" value="UniProtKB-SubCell"/>
</dbReference>
<gene>
    <name evidence="9" type="ORF">PWYN_08330</name>
</gene>
<dbReference type="EMBL" id="JQCR01000002">
    <property type="protein sequence ID" value="KGE19343.1"/>
    <property type="molecule type" value="Genomic_DNA"/>
</dbReference>
<evidence type="ECO:0000256" key="1">
    <source>
        <dbReference type="ARBA" id="ARBA00004651"/>
    </source>
</evidence>
<evidence type="ECO:0000259" key="8">
    <source>
        <dbReference type="Pfam" id="PF02706"/>
    </source>
</evidence>
<protein>
    <recommendedName>
        <fullName evidence="8">Polysaccharide chain length determinant N-terminal domain-containing protein</fullName>
    </recommendedName>
</protein>
<evidence type="ECO:0000256" key="5">
    <source>
        <dbReference type="ARBA" id="ARBA00022989"/>
    </source>
</evidence>
<evidence type="ECO:0000256" key="4">
    <source>
        <dbReference type="ARBA" id="ARBA00022692"/>
    </source>
</evidence>
<dbReference type="Pfam" id="PF02706">
    <property type="entry name" value="Wzz"/>
    <property type="match status" value="1"/>
</dbReference>
<dbReference type="PANTHER" id="PTHR32309">
    <property type="entry name" value="TYROSINE-PROTEIN KINASE"/>
    <property type="match status" value="1"/>
</dbReference>
<name>A0A098MBB6_9BACL</name>
<comment type="subcellular location">
    <subcellularLocation>
        <location evidence="1">Cell membrane</location>
        <topology evidence="1">Multi-pass membrane protein</topology>
    </subcellularLocation>
</comment>
<feature type="transmembrane region" description="Helical" evidence="7">
    <location>
        <begin position="29"/>
        <end position="49"/>
    </location>
</feature>
<dbReference type="PANTHER" id="PTHR32309:SF31">
    <property type="entry name" value="CAPSULAR EXOPOLYSACCHARIDE FAMILY"/>
    <property type="match status" value="1"/>
</dbReference>